<dbReference type="InterPro" id="IPR032816">
    <property type="entry name" value="VTT_dom"/>
</dbReference>
<evidence type="ECO:0000313" key="3">
    <source>
        <dbReference type="EMBL" id="RVU41268.1"/>
    </source>
</evidence>
<dbReference type="Pfam" id="PF09335">
    <property type="entry name" value="VTT_dom"/>
    <property type="match status" value="1"/>
</dbReference>
<name>A0A437R3B5_9GAMM</name>
<dbReference type="GO" id="GO:0005886">
    <property type="term" value="C:plasma membrane"/>
    <property type="evidence" value="ECO:0007669"/>
    <property type="project" value="UniProtKB-ARBA"/>
</dbReference>
<accession>A0A437R3B5</accession>
<evidence type="ECO:0000313" key="4">
    <source>
        <dbReference type="Proteomes" id="UP000283077"/>
    </source>
</evidence>
<keyword evidence="4" id="KW-1185">Reference proteome</keyword>
<dbReference type="EMBL" id="SACS01000002">
    <property type="protein sequence ID" value="RVU41268.1"/>
    <property type="molecule type" value="Genomic_DNA"/>
</dbReference>
<keyword evidence="1" id="KW-0472">Membrane</keyword>
<sequence length="151" mass="16822">MTDWFFWPWLLLLASAFTSATILPGSSEVVMAGMWWHGFTPLLLWVVATFGNVLGSCVNWWLGSQALRFSDRKWFPVKPPQMARAEHWFGRFGTPALLLSALPVVGDPLTIVAGVMRMRLSLFVLMVFIAKGGRYAVLLLAADQLLPMPAV</sequence>
<feature type="transmembrane region" description="Helical" evidence="1">
    <location>
        <begin position="42"/>
        <end position="62"/>
    </location>
</feature>
<dbReference type="Proteomes" id="UP000283077">
    <property type="component" value="Unassembled WGS sequence"/>
</dbReference>
<proteinExistence type="predicted"/>
<reference evidence="3 4" key="1">
    <citation type="submission" date="2019-01" db="EMBL/GenBank/DDBJ databases">
        <authorList>
            <person name="Chen W.-M."/>
        </authorList>
    </citation>
    <scope>NUCLEOTIDE SEQUENCE [LARGE SCALE GENOMIC DNA]</scope>
    <source>
        <strain evidence="3 4">KYPC3</strain>
    </source>
</reference>
<evidence type="ECO:0000256" key="1">
    <source>
        <dbReference type="SAM" id="Phobius"/>
    </source>
</evidence>
<comment type="caution">
    <text evidence="3">The sequence shown here is derived from an EMBL/GenBank/DDBJ whole genome shotgun (WGS) entry which is preliminary data.</text>
</comment>
<evidence type="ECO:0000259" key="2">
    <source>
        <dbReference type="Pfam" id="PF09335"/>
    </source>
</evidence>
<dbReference type="AlphaFoldDB" id="A0A437R3B5"/>
<keyword evidence="1" id="KW-1133">Transmembrane helix</keyword>
<organism evidence="3 4">
    <name type="scientific">Rheinheimera riviphila</name>
    <dbReference type="NCBI Taxonomy" id="1834037"/>
    <lineage>
        <taxon>Bacteria</taxon>
        <taxon>Pseudomonadati</taxon>
        <taxon>Pseudomonadota</taxon>
        <taxon>Gammaproteobacteria</taxon>
        <taxon>Chromatiales</taxon>
        <taxon>Chromatiaceae</taxon>
        <taxon>Rheinheimera</taxon>
    </lineage>
</organism>
<dbReference type="InterPro" id="IPR051311">
    <property type="entry name" value="DedA_domain"/>
</dbReference>
<keyword evidence="1" id="KW-0812">Transmembrane</keyword>
<feature type="domain" description="VTT" evidence="2">
    <location>
        <begin position="24"/>
        <end position="141"/>
    </location>
</feature>
<dbReference type="PANTHER" id="PTHR42709:SF4">
    <property type="entry name" value="INNER MEMBRANE PROTEIN YQAA"/>
    <property type="match status" value="1"/>
</dbReference>
<dbReference type="OrthoDB" id="9814483at2"/>
<gene>
    <name evidence="3" type="ORF">EOE67_03445</name>
</gene>
<dbReference type="PANTHER" id="PTHR42709">
    <property type="entry name" value="ALKALINE PHOSPHATASE LIKE PROTEIN"/>
    <property type="match status" value="1"/>
</dbReference>
<feature type="transmembrane region" description="Helical" evidence="1">
    <location>
        <begin position="120"/>
        <end position="142"/>
    </location>
</feature>
<protein>
    <submittedName>
        <fullName evidence="3">DedA family protein</fullName>
    </submittedName>
</protein>
<dbReference type="RefSeq" id="WP_127697650.1">
    <property type="nucleotide sequence ID" value="NZ_SACS01000002.1"/>
</dbReference>